<dbReference type="InterPro" id="IPR008964">
    <property type="entry name" value="Invasin/intimin_cell_adhesion"/>
</dbReference>
<accession>A0ABY3PZJ0</accession>
<dbReference type="Proteomes" id="UP001162907">
    <property type="component" value="Chromosome"/>
</dbReference>
<gene>
    <name evidence="2" type="ORF">KJY40_23835</name>
</gene>
<dbReference type="RefSeq" id="WP_230733152.1">
    <property type="nucleotide sequence ID" value="NZ_CP075567.1"/>
</dbReference>
<evidence type="ECO:0000313" key="2">
    <source>
        <dbReference type="EMBL" id="UFP99039.1"/>
    </source>
</evidence>
<feature type="compositionally biased region" description="Polar residues" evidence="1">
    <location>
        <begin position="1385"/>
        <end position="1412"/>
    </location>
</feature>
<evidence type="ECO:0008006" key="4">
    <source>
        <dbReference type="Google" id="ProtNLM"/>
    </source>
</evidence>
<name>A0ABY3PZJ0_9PSED</name>
<feature type="region of interest" description="Disordered" evidence="1">
    <location>
        <begin position="1384"/>
        <end position="1412"/>
    </location>
</feature>
<protein>
    <recommendedName>
        <fullName evidence="4">Big-1 domain-containing protein</fullName>
    </recommendedName>
</protein>
<evidence type="ECO:0000256" key="1">
    <source>
        <dbReference type="SAM" id="MobiDB-lite"/>
    </source>
</evidence>
<evidence type="ECO:0000313" key="3">
    <source>
        <dbReference type="Proteomes" id="UP001162907"/>
    </source>
</evidence>
<dbReference type="EMBL" id="CP075567">
    <property type="protein sequence ID" value="UFP99039.1"/>
    <property type="molecule type" value="Genomic_DNA"/>
</dbReference>
<organism evidence="2 3">
    <name type="scientific">Pseudomonas fitomaticsae</name>
    <dbReference type="NCBI Taxonomy" id="2837969"/>
    <lineage>
        <taxon>Bacteria</taxon>
        <taxon>Pseudomonadati</taxon>
        <taxon>Pseudomonadota</taxon>
        <taxon>Gammaproteobacteria</taxon>
        <taxon>Pseudomonadales</taxon>
        <taxon>Pseudomonadaceae</taxon>
        <taxon>Pseudomonas</taxon>
    </lineage>
</organism>
<reference evidence="2 3" key="1">
    <citation type="journal article" date="2022" name="Int. J. Syst. Evol. Microbiol.">
        <title>Pseudomonas fitomaticsae sp. nov., isolated at Marimurtra Botanical Garden in Blanes, Catalonia, Spain.</title>
        <authorList>
            <person name="Atanasov K.E."/>
            <person name="Galbis D.M."/>
            <person name="Cornado D."/>
            <person name="Serpico A."/>
            <person name="Sanchez G."/>
            <person name="Bosch M."/>
            <person name="Ferrer A."/>
            <person name="Altabella T."/>
        </authorList>
    </citation>
    <scope>NUCLEOTIDE SEQUENCE [LARGE SCALE GENOMIC DNA]</scope>
    <source>
        <strain evidence="2 3">FIT81</strain>
    </source>
</reference>
<keyword evidence="3" id="KW-1185">Reference proteome</keyword>
<dbReference type="SUPFAM" id="SSF49373">
    <property type="entry name" value="Invasin/intimin cell-adhesion fragments"/>
    <property type="match status" value="2"/>
</dbReference>
<sequence length="1439" mass="155197">MSERDIDTDHNFVKNGGMTEGYDHWEDVANPGGVGIRDDKWGEGFVSFMTLTHRAAVRQRMIVPIGQQAEARYSLRFLYENTYPSSAGLVVVNKRGSLEKFEIELPAKAGGQDADPLALDLTEMRKDLPDSLGLQAGDELEINMSSPARAVSEPASVEIRLTGIEIKLNLPALALKAVINDGKRFDAANGLPICLGATGDQRHRVSFEVDPQSVWNNLEASLWLEDNPQEAITAKPELGQSQLIGLDWLLDCPEPSGKEPYELKAKIYSKYSATPYSLLVSWGHHLLELIALKQAETYPVIEYNQSVEMEVQVRSSYNHAPVASEVVWREDDGAGAVLHRAPTDAQGRAKYLYTPTIEGVRRVIASVVSPLSNNGVATRAFEVRAFAIDPFKTLQARFDDGAPAVWGVKTRYPERGERFLVNLDIPAGHSLSAAEFFLNWAGGDSPEDVGATAQPNFGADASVVGGTVLWTTNFEDKRDGLFDWVLGCSRLQHLSPGNALSLAYNRIEIGETWGPNKSPVVDERDVVTCMVKVQRSDGQPVSNAEVEFVTPTGTVKSFTGVDGWGSVDHSPAGDGDYVIVARVQRHEDAPVDEHSFAVKALPSSAWKGQVNFSLDGKPVDRVIQGVICRRGSVHKLRIDPAAGSSFIGKPIALDWNGNTPPLPGFQLSPAAGVARVMSTPGLEWNISSGSDISGFSTLAFSSSHLPEKREFPLRLLAVDLADEARAMLDHVSAEQGKGILYPCHWAIHRYAFMPKGVSALHGLSVKTTVSPMPPGLIITPSLPTDVVMTAGGACREMDFSDSSVNAEMTLTETVMIGDEPLTAQTQLKLGHYKLKILATRDPAFDPVMSKDERARVEFRLGSAFNDQPVKGAEIAVRTGSAGPVSLRTDADGWARHDVLPNQAGISPITGVASNPYDGSTAEGGSQLNALATDPWLDLDVSVSTSQRYAWATKALFPRRDEAFGFRLFARNGSPLLDQKLALGLVNPGRSEVGLEFNRVLGEFHALDEQGLDFEFTDGDVKDASVSLQLAASRLLERSPVQHLSLGSRAFVARITSTSSVLDVVDWGATVNAEVAVTHALTGKAMRGLPIRWELSEQETRVTFTNYRGVARISFVPEVAGPGIITATVEGGADSASVNFPYSMSEPCRIEELVVDVPSGNPGQKVSAYVFVVSALSGKALSGIEVGWRQGKQTLPSTFTDAQGKATIEFWMVPGETRLIASVRSGLAGSNVKSLILSAPPDELAVAELTSDRTRFWLGETMTAQARVLYEQHGGIAPGVPVVWRFPNLQSRTSMTNENGLAKVEVTAAFVGLHQLAAYVREGPTGSKTLGYEVLDPLDSPDHADIQSVTASISPVPVNTYTTMTALIVATKSGQPMANRKIFVSRNGQASQETSTDSQGKYSHSWSPTSTSEHVSLRVTLENPGGGSVGGYVIVPVVER</sequence>
<proteinExistence type="predicted"/>